<dbReference type="InterPro" id="IPR038564">
    <property type="entry name" value="Maf1_sf"/>
</dbReference>
<dbReference type="InParanoid" id="A0A218Z4A2"/>
<dbReference type="Gene3D" id="3.40.1000.50">
    <property type="entry name" value="Repressor of RNA polymerase III transcription Maf1"/>
    <property type="match status" value="1"/>
</dbReference>
<keyword evidence="3" id="KW-0808">Transferase</keyword>
<dbReference type="InterPro" id="IPR015257">
    <property type="entry name" value="Maf1"/>
</dbReference>
<dbReference type="STRING" id="503106.A0A218Z4A2"/>
<protein>
    <recommendedName>
        <fullName evidence="1">Repressor of RNA polymerase III transcription MAF1</fullName>
    </recommendedName>
</protein>
<feature type="compositionally biased region" description="Polar residues" evidence="2">
    <location>
        <begin position="74"/>
        <end position="84"/>
    </location>
</feature>
<dbReference type="OrthoDB" id="277029at2759"/>
<comment type="similarity">
    <text evidence="1">Belongs to the MAF1 family.</text>
</comment>
<proteinExistence type="inferred from homology"/>
<dbReference type="Pfam" id="PF09174">
    <property type="entry name" value="Maf1"/>
    <property type="match status" value="1"/>
</dbReference>
<dbReference type="FunFam" id="3.40.1000.50:FF:000004">
    <property type="entry name" value="Repressor of RNA polymerase III transcription MAF1"/>
    <property type="match status" value="1"/>
</dbReference>
<evidence type="ECO:0000313" key="3">
    <source>
        <dbReference type="EMBL" id="OWP02430.1"/>
    </source>
</evidence>
<sequence length="344" mass="38562">MKFLPLPDFDDVTSALNFDTPDCHVIGGCDLYTTKAAGSDKKLYREIDRSLESQYESLLRLSASVSPPDASGHSPVNLSRSSPFGPLSQVSSRRTFAYLIATLNASHPDYDFSHILRPADFRKERSLKAVINTVDSTLYNLRPSSGMMTLQVPSQISYTTASSASPTSRAWGPQMWAMVDNEMNLKECTVYCWAPPDEPFDGEEGSIWSLNYFFFNKERKRVAYLYVRGVPVMTHSPRQRSALPKRSASGYESGANKRARFWLGDHAENVTIDDDAEEDFDNAGVSMWSNGDEIDANEHDVLFDGDDFCDDYDDEADADDEADEQDYKLQVRGMSEDIAASMEF</sequence>
<dbReference type="PANTHER" id="PTHR22504:SF0">
    <property type="entry name" value="REPRESSOR OF RNA POLYMERASE III TRANSCRIPTION MAF1 HOMOLOG"/>
    <property type="match status" value="1"/>
</dbReference>
<evidence type="ECO:0000256" key="2">
    <source>
        <dbReference type="SAM" id="MobiDB-lite"/>
    </source>
</evidence>
<keyword evidence="4" id="KW-1185">Reference proteome</keyword>
<comment type="caution">
    <text evidence="3">The sequence shown here is derived from an EMBL/GenBank/DDBJ whole genome shotgun (WGS) entry which is preliminary data.</text>
</comment>
<name>A0A218Z4A2_9HELO</name>
<dbReference type="GO" id="GO:0000994">
    <property type="term" value="F:RNA polymerase III core binding"/>
    <property type="evidence" value="ECO:0007669"/>
    <property type="project" value="TreeGrafter"/>
</dbReference>
<dbReference type="FunCoup" id="A0A218Z4A2">
    <property type="interactions" value="77"/>
</dbReference>
<reference evidence="3 4" key="1">
    <citation type="submission" date="2017-04" db="EMBL/GenBank/DDBJ databases">
        <title>Draft genome sequence of Marssonina coronaria NL1: causal agent of apple blotch.</title>
        <authorList>
            <person name="Cheng Q."/>
        </authorList>
    </citation>
    <scope>NUCLEOTIDE SEQUENCE [LARGE SCALE GENOMIC DNA]</scope>
    <source>
        <strain evidence="3 4">NL1</strain>
    </source>
</reference>
<dbReference type="GO" id="GO:0016480">
    <property type="term" value="P:negative regulation of transcription by RNA polymerase III"/>
    <property type="evidence" value="ECO:0007669"/>
    <property type="project" value="UniProtKB-UniRule"/>
</dbReference>
<keyword evidence="1" id="KW-0804">Transcription</keyword>
<keyword evidence="1" id="KW-0539">Nucleus</keyword>
<dbReference type="PIRSF" id="PIRSF037240">
    <property type="entry name" value="RNA_polIII_Trep_MAF1"/>
    <property type="match status" value="1"/>
</dbReference>
<keyword evidence="1" id="KW-0805">Transcription regulation</keyword>
<dbReference type="PANTHER" id="PTHR22504">
    <property type="entry name" value="REPRESSOR OF RNA POLYMERASE III TRANSCRIPTION MAF1"/>
    <property type="match status" value="1"/>
</dbReference>
<gene>
    <name evidence="3" type="ORF">B2J93_3218</name>
</gene>
<dbReference type="GO" id="GO:0005634">
    <property type="term" value="C:nucleus"/>
    <property type="evidence" value="ECO:0007669"/>
    <property type="project" value="UniProtKB-SubCell"/>
</dbReference>
<organism evidence="3 4">
    <name type="scientific">Diplocarpon coronariae</name>
    <dbReference type="NCBI Taxonomy" id="2795749"/>
    <lineage>
        <taxon>Eukaryota</taxon>
        <taxon>Fungi</taxon>
        <taxon>Dikarya</taxon>
        <taxon>Ascomycota</taxon>
        <taxon>Pezizomycotina</taxon>
        <taxon>Leotiomycetes</taxon>
        <taxon>Helotiales</taxon>
        <taxon>Drepanopezizaceae</taxon>
        <taxon>Diplocarpon</taxon>
    </lineage>
</organism>
<dbReference type="GO" id="GO:0016301">
    <property type="term" value="F:kinase activity"/>
    <property type="evidence" value="ECO:0007669"/>
    <property type="project" value="UniProtKB-KW"/>
</dbReference>
<comment type="subcellular location">
    <subcellularLocation>
        <location evidence="1">Nucleus</location>
    </subcellularLocation>
</comment>
<dbReference type="Proteomes" id="UP000242519">
    <property type="component" value="Unassembled WGS sequence"/>
</dbReference>
<evidence type="ECO:0000256" key="1">
    <source>
        <dbReference type="PIRNR" id="PIRNR037240"/>
    </source>
</evidence>
<dbReference type="EMBL" id="MZNU01000236">
    <property type="protein sequence ID" value="OWP02430.1"/>
    <property type="molecule type" value="Genomic_DNA"/>
</dbReference>
<dbReference type="AlphaFoldDB" id="A0A218Z4A2"/>
<accession>A0A218Z4A2</accession>
<feature type="region of interest" description="Disordered" evidence="2">
    <location>
        <begin position="65"/>
        <end position="84"/>
    </location>
</feature>
<evidence type="ECO:0000313" key="4">
    <source>
        <dbReference type="Proteomes" id="UP000242519"/>
    </source>
</evidence>
<keyword evidence="3" id="KW-0418">Kinase</keyword>
<comment type="function">
    <text evidence="1">Mediator of diverse signals that repress RNA polymerase III transcription. Inhibits the de novo assembly of TFIIIB onto DNA.</text>
</comment>
<keyword evidence="1" id="KW-0678">Repressor</keyword>